<dbReference type="RefSeq" id="WP_090260720.1">
    <property type="nucleotide sequence ID" value="NZ_FOIR01000004.1"/>
</dbReference>
<dbReference type="Proteomes" id="UP000199437">
    <property type="component" value="Unassembled WGS sequence"/>
</dbReference>
<gene>
    <name evidence="7" type="ORF">SAMN05216290_3749</name>
</gene>
<keyword evidence="2" id="KW-1003">Cell membrane</keyword>
<feature type="transmembrane region" description="Helical" evidence="6">
    <location>
        <begin position="316"/>
        <end position="339"/>
    </location>
</feature>
<accession>A0A1I0RK83</accession>
<evidence type="ECO:0000256" key="6">
    <source>
        <dbReference type="SAM" id="Phobius"/>
    </source>
</evidence>
<sequence>MSQIRKLAGQTAYYGISSILARVLNFLLLPIWTERLDAAEYGQVTYLYGFTALFLVLYTFGMETAFFRFSSKSNDDKVYHSSTTAIILISTLLSGILYFGADKFSFLFGEDIAPVYIEYLAIILFIDAIVAIPFAKLRQQEKALKFAVIRTLVVSITIILNLLFIIVFPDILAGKYLEALKPIVNAVFSGGKGIEYIFIANILANLLYLPLLWREFSQLRLRIDWTTFKPMLYYALPLFAMGLAGMFNEQGYTIIMKNVFPESMGNSGSEALGKFGSAVKLSVIMMLGIQAFRYAAEPFFFNHADNRQAPELFAKIMHYFVVFNVVILVAIGLNIDLISDIFLRRPEYKEALFVLPILLLAKLFYGIYVNLSVWFKIKDKTIFGTYFAGAGALITVAGNILLIPAMGYIGSALTSLTCYILMSALCYKYGVKYFPVPYRFGKLFIYILIGLAIVYSLGGVQVGNQWLQYGFDLVITLLFAGIMFLLEGRSVNYKTKRTA</sequence>
<keyword evidence="3 6" id="KW-0812">Transmembrane</keyword>
<feature type="transmembrane region" description="Helical" evidence="6">
    <location>
        <begin position="275"/>
        <end position="295"/>
    </location>
</feature>
<evidence type="ECO:0000256" key="3">
    <source>
        <dbReference type="ARBA" id="ARBA00022692"/>
    </source>
</evidence>
<feature type="transmembrane region" description="Helical" evidence="6">
    <location>
        <begin position="78"/>
        <end position="101"/>
    </location>
</feature>
<evidence type="ECO:0000256" key="4">
    <source>
        <dbReference type="ARBA" id="ARBA00022989"/>
    </source>
</evidence>
<dbReference type="InterPro" id="IPR050833">
    <property type="entry name" value="Poly_Biosynth_Transport"/>
</dbReference>
<feature type="transmembrane region" description="Helical" evidence="6">
    <location>
        <begin position="12"/>
        <end position="33"/>
    </location>
</feature>
<dbReference type="AlphaFoldDB" id="A0A1I0RK83"/>
<keyword evidence="4 6" id="KW-1133">Transmembrane helix</keyword>
<feature type="transmembrane region" description="Helical" evidence="6">
    <location>
        <begin position="193"/>
        <end position="211"/>
    </location>
</feature>
<keyword evidence="8" id="KW-1185">Reference proteome</keyword>
<feature type="transmembrane region" description="Helical" evidence="6">
    <location>
        <begin position="466"/>
        <end position="486"/>
    </location>
</feature>
<evidence type="ECO:0000256" key="2">
    <source>
        <dbReference type="ARBA" id="ARBA00022475"/>
    </source>
</evidence>
<dbReference type="Pfam" id="PF01943">
    <property type="entry name" value="Polysacc_synt"/>
    <property type="match status" value="1"/>
</dbReference>
<dbReference type="PANTHER" id="PTHR30250:SF11">
    <property type="entry name" value="O-ANTIGEN TRANSPORTER-RELATED"/>
    <property type="match status" value="1"/>
</dbReference>
<dbReference type="OrthoDB" id="9814608at2"/>
<evidence type="ECO:0000256" key="1">
    <source>
        <dbReference type="ARBA" id="ARBA00004651"/>
    </source>
</evidence>
<dbReference type="InterPro" id="IPR002797">
    <property type="entry name" value="Polysacc_synth"/>
</dbReference>
<organism evidence="7 8">
    <name type="scientific">Roseivirga pacifica</name>
    <dbReference type="NCBI Taxonomy" id="1267423"/>
    <lineage>
        <taxon>Bacteria</taxon>
        <taxon>Pseudomonadati</taxon>
        <taxon>Bacteroidota</taxon>
        <taxon>Cytophagia</taxon>
        <taxon>Cytophagales</taxon>
        <taxon>Roseivirgaceae</taxon>
        <taxon>Roseivirga</taxon>
    </lineage>
</organism>
<name>A0A1I0RK83_9BACT</name>
<comment type="subcellular location">
    <subcellularLocation>
        <location evidence="1">Cell membrane</location>
        <topology evidence="1">Multi-pass membrane protein</topology>
    </subcellularLocation>
</comment>
<feature type="transmembrane region" description="Helical" evidence="6">
    <location>
        <begin position="383"/>
        <end position="402"/>
    </location>
</feature>
<dbReference type="EMBL" id="FOIR01000004">
    <property type="protein sequence ID" value="SEW41447.1"/>
    <property type="molecule type" value="Genomic_DNA"/>
</dbReference>
<dbReference type="GeneID" id="99988417"/>
<evidence type="ECO:0000256" key="5">
    <source>
        <dbReference type="ARBA" id="ARBA00023136"/>
    </source>
</evidence>
<feature type="transmembrane region" description="Helical" evidence="6">
    <location>
        <begin position="232"/>
        <end position="255"/>
    </location>
</feature>
<proteinExistence type="predicted"/>
<reference evidence="8" key="1">
    <citation type="submission" date="2016-10" db="EMBL/GenBank/DDBJ databases">
        <authorList>
            <person name="Varghese N."/>
            <person name="Submissions S."/>
        </authorList>
    </citation>
    <scope>NUCLEOTIDE SEQUENCE [LARGE SCALE GENOMIC DNA]</scope>
    <source>
        <strain evidence="8">CGMCC 1.12402</strain>
    </source>
</reference>
<feature type="transmembrane region" description="Helical" evidence="6">
    <location>
        <begin position="351"/>
        <end position="371"/>
    </location>
</feature>
<protein>
    <submittedName>
        <fullName evidence="7">Membrane protein involved in the export of O-antigen and teichoic acid</fullName>
    </submittedName>
</protein>
<dbReference type="PANTHER" id="PTHR30250">
    <property type="entry name" value="PST FAMILY PREDICTED COLANIC ACID TRANSPORTER"/>
    <property type="match status" value="1"/>
</dbReference>
<keyword evidence="5 6" id="KW-0472">Membrane</keyword>
<feature type="transmembrane region" description="Helical" evidence="6">
    <location>
        <begin position="147"/>
        <end position="173"/>
    </location>
</feature>
<feature type="transmembrane region" description="Helical" evidence="6">
    <location>
        <begin position="45"/>
        <end position="66"/>
    </location>
</feature>
<feature type="transmembrane region" description="Helical" evidence="6">
    <location>
        <begin position="113"/>
        <end position="135"/>
    </location>
</feature>
<feature type="transmembrane region" description="Helical" evidence="6">
    <location>
        <begin position="443"/>
        <end position="460"/>
    </location>
</feature>
<feature type="transmembrane region" description="Helical" evidence="6">
    <location>
        <begin position="408"/>
        <end position="431"/>
    </location>
</feature>
<dbReference type="GO" id="GO:0005886">
    <property type="term" value="C:plasma membrane"/>
    <property type="evidence" value="ECO:0007669"/>
    <property type="project" value="UniProtKB-SubCell"/>
</dbReference>
<evidence type="ECO:0000313" key="8">
    <source>
        <dbReference type="Proteomes" id="UP000199437"/>
    </source>
</evidence>
<dbReference type="STRING" id="1267423.SAMN05216290_3749"/>
<evidence type="ECO:0000313" key="7">
    <source>
        <dbReference type="EMBL" id="SEW41447.1"/>
    </source>
</evidence>